<dbReference type="HOGENOM" id="CLU_097408_3_0_9"/>
<keyword evidence="3" id="KW-1185">Reference proteome</keyword>
<dbReference type="InterPro" id="IPR002930">
    <property type="entry name" value="GCV_H"/>
</dbReference>
<protein>
    <submittedName>
        <fullName evidence="2">Glycine cleavage H-protein</fullName>
    </submittedName>
</protein>
<dbReference type="Proteomes" id="UP000005926">
    <property type="component" value="Unassembled WGS sequence"/>
</dbReference>
<dbReference type="GO" id="GO:0005829">
    <property type="term" value="C:cytosol"/>
    <property type="evidence" value="ECO:0007669"/>
    <property type="project" value="TreeGrafter"/>
</dbReference>
<proteinExistence type="predicted"/>
<dbReference type="InterPro" id="IPR003016">
    <property type="entry name" value="2-oxoA_DH_lipoyl-BS"/>
</dbReference>
<organism evidence="2 3">
    <name type="scientific">Granulicatella adiacens ATCC 49175</name>
    <dbReference type="NCBI Taxonomy" id="638301"/>
    <lineage>
        <taxon>Bacteria</taxon>
        <taxon>Bacillati</taxon>
        <taxon>Bacillota</taxon>
        <taxon>Bacilli</taxon>
        <taxon>Lactobacillales</taxon>
        <taxon>Carnobacteriaceae</taxon>
        <taxon>Granulicatella</taxon>
    </lineage>
</organism>
<dbReference type="SUPFAM" id="SSF51230">
    <property type="entry name" value="Single hybrid motif"/>
    <property type="match status" value="1"/>
</dbReference>
<comment type="caution">
    <text evidence="2">The sequence shown here is derived from an EMBL/GenBank/DDBJ whole genome shotgun (WGS) entry which is preliminary data.</text>
</comment>
<accession>C8NFS3</accession>
<gene>
    <name evidence="2" type="primary">gcvH</name>
    <name evidence="2" type="ORF">HMPREF0444_0768</name>
</gene>
<dbReference type="PANTHER" id="PTHR11715:SF3">
    <property type="entry name" value="GLYCINE CLEAVAGE SYSTEM H PROTEIN-RELATED"/>
    <property type="match status" value="1"/>
</dbReference>
<dbReference type="GO" id="GO:0005960">
    <property type="term" value="C:glycine cleavage complex"/>
    <property type="evidence" value="ECO:0007669"/>
    <property type="project" value="InterPro"/>
</dbReference>
<dbReference type="GO" id="GO:0009249">
    <property type="term" value="P:protein lipoylation"/>
    <property type="evidence" value="ECO:0007669"/>
    <property type="project" value="TreeGrafter"/>
</dbReference>
<dbReference type="Gene3D" id="2.40.50.100">
    <property type="match status" value="1"/>
</dbReference>
<dbReference type="PROSITE" id="PS00189">
    <property type="entry name" value="LIPOYL"/>
    <property type="match status" value="1"/>
</dbReference>
<dbReference type="CDD" id="cd06848">
    <property type="entry name" value="GCS_H"/>
    <property type="match status" value="1"/>
</dbReference>
<evidence type="ECO:0000313" key="3">
    <source>
        <dbReference type="Proteomes" id="UP000005926"/>
    </source>
</evidence>
<dbReference type="EMBL" id="ACKZ01000016">
    <property type="protein sequence ID" value="EEW37409.1"/>
    <property type="molecule type" value="Genomic_DNA"/>
</dbReference>
<dbReference type="GO" id="GO:0019464">
    <property type="term" value="P:glycine decarboxylation via glycine cleavage system"/>
    <property type="evidence" value="ECO:0007669"/>
    <property type="project" value="InterPro"/>
</dbReference>
<reference evidence="2 3" key="1">
    <citation type="submission" date="2009-08" db="EMBL/GenBank/DDBJ databases">
        <authorList>
            <person name="Muzny D."/>
            <person name="Qin X."/>
            <person name="Deng J."/>
            <person name="Jiang H."/>
            <person name="Liu Y."/>
            <person name="Qu J."/>
            <person name="Song X.-Z."/>
            <person name="Zhang L."/>
            <person name="Thornton R."/>
            <person name="Coyle M."/>
            <person name="Francisco L."/>
            <person name="Jackson L."/>
            <person name="Javaid M."/>
            <person name="Korchina V."/>
            <person name="Kovar C."/>
            <person name="Mata R."/>
            <person name="Mathew T."/>
            <person name="Ngo R."/>
            <person name="Nguyen L."/>
            <person name="Nguyen N."/>
            <person name="Okwuonu G."/>
            <person name="Ongeri F."/>
            <person name="Pham C."/>
            <person name="Simmons D."/>
            <person name="Wilczek-Boney K."/>
            <person name="Hale W."/>
            <person name="Jakkamsetti A."/>
            <person name="Pham P."/>
            <person name="Ruth R."/>
            <person name="San Lucas F."/>
            <person name="Warren J."/>
            <person name="Zhang J."/>
            <person name="Zhao Z."/>
            <person name="Zhou C."/>
            <person name="Zhu D."/>
            <person name="Lee S."/>
            <person name="Bess C."/>
            <person name="Blankenburg K."/>
            <person name="Forbes L."/>
            <person name="Fu Q."/>
            <person name="Gubbala S."/>
            <person name="Hirani K."/>
            <person name="Jayaseelan J.C."/>
            <person name="Lara F."/>
            <person name="Munidasa M."/>
            <person name="Palculict T."/>
            <person name="Patil S."/>
            <person name="Pu L.-L."/>
            <person name="Saada N."/>
            <person name="Tang L."/>
            <person name="Weissenberger G."/>
            <person name="Zhu Y."/>
            <person name="Hemphill L."/>
            <person name="Shang Y."/>
            <person name="Youmans B."/>
            <person name="Ayvaz T."/>
            <person name="Ross M."/>
            <person name="Santibanez J."/>
            <person name="Aqrawi P."/>
            <person name="Gross S."/>
            <person name="Joshi V."/>
            <person name="Fowler G."/>
            <person name="Nazareth L."/>
            <person name="Reid J."/>
            <person name="Worley K."/>
            <person name="Petrosino J."/>
            <person name="Highlander S."/>
            <person name="Gibbs R."/>
        </authorList>
    </citation>
    <scope>NUCLEOTIDE SEQUENCE [LARGE SCALE GENOMIC DNA]</scope>
    <source>
        <strain evidence="2 3">ATCC 49175</strain>
    </source>
</reference>
<dbReference type="AlphaFoldDB" id="C8NFS3"/>
<name>C8NFS3_9LACT</name>
<dbReference type="InterPro" id="IPR033753">
    <property type="entry name" value="GCV_H/Fam206"/>
</dbReference>
<evidence type="ECO:0000256" key="1">
    <source>
        <dbReference type="ARBA" id="ARBA00022823"/>
    </source>
</evidence>
<dbReference type="InterPro" id="IPR011053">
    <property type="entry name" value="Single_hybrid_motif"/>
</dbReference>
<dbReference type="Pfam" id="PF01597">
    <property type="entry name" value="GCV_H"/>
    <property type="match status" value="1"/>
</dbReference>
<keyword evidence="1" id="KW-0450">Lipoyl</keyword>
<dbReference type="PANTHER" id="PTHR11715">
    <property type="entry name" value="GLYCINE CLEAVAGE SYSTEM H PROTEIN"/>
    <property type="match status" value="1"/>
</dbReference>
<evidence type="ECO:0000313" key="2">
    <source>
        <dbReference type="EMBL" id="EEW37409.1"/>
    </source>
</evidence>
<dbReference type="eggNOG" id="COG0509">
    <property type="taxonomic scope" value="Bacteria"/>
</dbReference>
<sequence length="129" mass="14515">MKRNGRDKMKKYSENGLWIKKEGEEYIIGLSPKGQDDLGDVSFVELLKNKEVTTEDSIISVEAAKAVTELLSPLSGTVVVFHDDLEENPEFLNELAEEKNWILRLTGVDEAAFNALLDEDLPCEQCEVK</sequence>
<dbReference type="STRING" id="638301.HMPREF0444_0768"/>